<gene>
    <name evidence="5" type="ORF">D5H78_13300</name>
</gene>
<dbReference type="PANTHER" id="PTHR43877:SF2">
    <property type="entry name" value="AMINOALKYLPHOSPHONATE N-ACETYLTRANSFERASE-RELATED"/>
    <property type="match status" value="1"/>
</dbReference>
<dbReference type="PROSITE" id="PS51186">
    <property type="entry name" value="GNAT"/>
    <property type="match status" value="1"/>
</dbReference>
<keyword evidence="6" id="KW-1185">Reference proteome</keyword>
<keyword evidence="1 5" id="KW-0808">Transferase</keyword>
<reference evidence="5 6" key="1">
    <citation type="submission" date="2018-09" db="EMBL/GenBank/DDBJ databases">
        <title>YIM 75000 draft genome.</title>
        <authorList>
            <person name="Tang S."/>
            <person name="Feng Y."/>
        </authorList>
    </citation>
    <scope>NUCLEOTIDE SEQUENCE [LARGE SCALE GENOMIC DNA]</scope>
    <source>
        <strain evidence="5 6">YIM 75000</strain>
    </source>
</reference>
<dbReference type="InterPro" id="IPR000182">
    <property type="entry name" value="GNAT_dom"/>
</dbReference>
<dbReference type="Proteomes" id="UP000265614">
    <property type="component" value="Unassembled WGS sequence"/>
</dbReference>
<evidence type="ECO:0000259" key="4">
    <source>
        <dbReference type="PROSITE" id="PS51186"/>
    </source>
</evidence>
<dbReference type="InterPro" id="IPR016181">
    <property type="entry name" value="Acyl_CoA_acyltransferase"/>
</dbReference>
<organism evidence="5 6">
    <name type="scientific">Vallicoccus soli</name>
    <dbReference type="NCBI Taxonomy" id="2339232"/>
    <lineage>
        <taxon>Bacteria</taxon>
        <taxon>Bacillati</taxon>
        <taxon>Actinomycetota</taxon>
        <taxon>Actinomycetes</taxon>
        <taxon>Motilibacterales</taxon>
        <taxon>Vallicoccaceae</taxon>
        <taxon>Vallicoccus</taxon>
    </lineage>
</organism>
<evidence type="ECO:0000313" key="6">
    <source>
        <dbReference type="Proteomes" id="UP000265614"/>
    </source>
</evidence>
<dbReference type="PANTHER" id="PTHR43877">
    <property type="entry name" value="AMINOALKYLPHOSPHONATE N-ACETYLTRANSFERASE-RELATED-RELATED"/>
    <property type="match status" value="1"/>
</dbReference>
<dbReference type="EMBL" id="QZEZ01000006">
    <property type="protein sequence ID" value="RJK94947.1"/>
    <property type="molecule type" value="Genomic_DNA"/>
</dbReference>
<sequence length="163" mass="16996">MLEDTPIAYLETLAGARRLGDAAWRARAADAAAGAGFVAVDPATGTWVGTMSAYEPEPGVALLVSVYVAPGWRGGTGAADALLAACVAWARGRGAPVMRLLVHEDNARAVAFYARAGFVPTGRREPYPLDRTRWELEMELDLGTAPGRAPGGTHGPVVGEPGR</sequence>
<comment type="caution">
    <text evidence="5">The sequence shown here is derived from an EMBL/GenBank/DDBJ whole genome shotgun (WGS) entry which is preliminary data.</text>
</comment>
<evidence type="ECO:0000313" key="5">
    <source>
        <dbReference type="EMBL" id="RJK94947.1"/>
    </source>
</evidence>
<dbReference type="CDD" id="cd04301">
    <property type="entry name" value="NAT_SF"/>
    <property type="match status" value="1"/>
</dbReference>
<dbReference type="SUPFAM" id="SSF55729">
    <property type="entry name" value="Acyl-CoA N-acyltransferases (Nat)"/>
    <property type="match status" value="1"/>
</dbReference>
<evidence type="ECO:0000256" key="2">
    <source>
        <dbReference type="ARBA" id="ARBA00023315"/>
    </source>
</evidence>
<protein>
    <submittedName>
        <fullName evidence="5">GNAT family N-acetyltransferase</fullName>
    </submittedName>
</protein>
<evidence type="ECO:0000256" key="1">
    <source>
        <dbReference type="ARBA" id="ARBA00022679"/>
    </source>
</evidence>
<dbReference type="AlphaFoldDB" id="A0A3A3YW89"/>
<dbReference type="Gene3D" id="3.40.630.30">
    <property type="match status" value="1"/>
</dbReference>
<keyword evidence="2" id="KW-0012">Acyltransferase</keyword>
<dbReference type="OrthoDB" id="9799092at2"/>
<name>A0A3A3YW89_9ACTN</name>
<proteinExistence type="predicted"/>
<evidence type="ECO:0000256" key="3">
    <source>
        <dbReference type="SAM" id="MobiDB-lite"/>
    </source>
</evidence>
<dbReference type="Pfam" id="PF00583">
    <property type="entry name" value="Acetyltransf_1"/>
    <property type="match status" value="1"/>
</dbReference>
<feature type="domain" description="N-acetyltransferase" evidence="4">
    <location>
        <begin position="1"/>
        <end position="143"/>
    </location>
</feature>
<accession>A0A3A3YW89</accession>
<dbReference type="GO" id="GO:0016747">
    <property type="term" value="F:acyltransferase activity, transferring groups other than amino-acyl groups"/>
    <property type="evidence" value="ECO:0007669"/>
    <property type="project" value="InterPro"/>
</dbReference>
<feature type="region of interest" description="Disordered" evidence="3">
    <location>
        <begin position="142"/>
        <end position="163"/>
    </location>
</feature>
<dbReference type="InterPro" id="IPR050832">
    <property type="entry name" value="Bact_Acetyltransf"/>
</dbReference>